<dbReference type="AlphaFoldDB" id="A0A9W7AED9"/>
<sequence length="738" mass="82095">MKVYVHYTPPPAEASSLVKAHTAILKDITTKTSLISLAEQFLSHYQIKHPPSSSLSTLSSYLRFKLDEDDDVTVVDLEKIEDGDDLFVVLVDSPPSPSPPPPAPPATATASLKTLLNSARQCKEQKQYKKARLLLERALKVDPSDVACLRLLSRLSYDNRNYGKTLSNLKNCLEAQDLKNNEYIDDLVLAAKCCIARGEFNESLDYLESATQIIKEGVYTGGRYRLNHAIICMAECHKNLGKLNESAAITEMVIKKDENFIPALINYADVAMKMGKTKDAVSILLTCIVKDQKNKEVKLLLAKAVDGEDGLDHVKGNLPLDASTAPAYAFLATILRDEGHIATATKLVEMAFVASGMGSRSYALNYLHALELEGKFDDGFKKIKRFLKGLEGSLAKSKLAKGVAQFSKVLEGVDGVNGSDRFGAGNSMHTRVKYIEESSLVRGHVVVDGEDLTAIASKTSGNHVEYSQDDYDLLAILFTVVKILYHKGNLGILPELVKAVEPLRIQSKVEIYRTNIRNENAYYMCASQLLAVEDEVGSGTVGNLKPIYVVGDSHTLSVGWRTIGNRVCIPMIVTGLKHWHLREESNFYPKKSFHRTVKSIPKGSDVIFIFGEIDCREGLILATEKDRYETHEEGMKTCIDIWMKVGGKVIEENNFKALIHPVIPVLEETREIVVNYNRIFKAKVEEDSRMKWIDVFEGLLQVKGGAVVLKDEYKLDGTHMNPAYLKLVERWMADTGWS</sequence>
<organism evidence="1 2">
    <name type="scientific">Triparma strigata</name>
    <dbReference type="NCBI Taxonomy" id="1606541"/>
    <lineage>
        <taxon>Eukaryota</taxon>
        <taxon>Sar</taxon>
        <taxon>Stramenopiles</taxon>
        <taxon>Ochrophyta</taxon>
        <taxon>Bolidophyceae</taxon>
        <taxon>Parmales</taxon>
        <taxon>Triparmaceae</taxon>
        <taxon>Triparma</taxon>
    </lineage>
</organism>
<name>A0A9W7AED9_9STRA</name>
<dbReference type="Gene3D" id="1.25.40.10">
    <property type="entry name" value="Tetratricopeptide repeat domain"/>
    <property type="match status" value="1"/>
</dbReference>
<gene>
    <name evidence="1" type="ORF">TrST_g3219</name>
</gene>
<dbReference type="OrthoDB" id="435413at2759"/>
<reference evidence="2" key="1">
    <citation type="journal article" date="2023" name="Commun. Biol.">
        <title>Genome analysis of Parmales, the sister group of diatoms, reveals the evolutionary specialization of diatoms from phago-mixotrophs to photoautotrophs.</title>
        <authorList>
            <person name="Ban H."/>
            <person name="Sato S."/>
            <person name="Yoshikawa S."/>
            <person name="Yamada K."/>
            <person name="Nakamura Y."/>
            <person name="Ichinomiya M."/>
            <person name="Sato N."/>
            <person name="Blanc-Mathieu R."/>
            <person name="Endo H."/>
            <person name="Kuwata A."/>
            <person name="Ogata H."/>
        </authorList>
    </citation>
    <scope>NUCLEOTIDE SEQUENCE [LARGE SCALE GENOMIC DNA]</scope>
    <source>
        <strain evidence="2">NIES 3701</strain>
    </source>
</reference>
<keyword evidence="2" id="KW-1185">Reference proteome</keyword>
<evidence type="ECO:0000313" key="1">
    <source>
        <dbReference type="EMBL" id="GMH69061.1"/>
    </source>
</evidence>
<protein>
    <submittedName>
        <fullName evidence="1">Uncharacterized protein</fullName>
    </submittedName>
</protein>
<dbReference type="Proteomes" id="UP001165085">
    <property type="component" value="Unassembled WGS sequence"/>
</dbReference>
<comment type="caution">
    <text evidence="1">The sequence shown here is derived from an EMBL/GenBank/DDBJ whole genome shotgun (WGS) entry which is preliminary data.</text>
</comment>
<dbReference type="GO" id="GO:0006383">
    <property type="term" value="P:transcription by RNA polymerase III"/>
    <property type="evidence" value="ECO:0007669"/>
    <property type="project" value="InterPro"/>
</dbReference>
<dbReference type="SUPFAM" id="SSF48452">
    <property type="entry name" value="TPR-like"/>
    <property type="match status" value="1"/>
</dbReference>
<evidence type="ECO:0000313" key="2">
    <source>
        <dbReference type="Proteomes" id="UP001165085"/>
    </source>
</evidence>
<dbReference type="GO" id="GO:0000127">
    <property type="term" value="C:transcription factor TFIIIC complex"/>
    <property type="evidence" value="ECO:0007669"/>
    <property type="project" value="TreeGrafter"/>
</dbReference>
<dbReference type="SUPFAM" id="SSF52266">
    <property type="entry name" value="SGNH hydrolase"/>
    <property type="match status" value="1"/>
</dbReference>
<dbReference type="EMBL" id="BRXY01000129">
    <property type="protein sequence ID" value="GMH69061.1"/>
    <property type="molecule type" value="Genomic_DNA"/>
</dbReference>
<dbReference type="PANTHER" id="PTHR23082:SF0">
    <property type="entry name" value="GENERAL TRANSCRIPTION FACTOR 3C POLYPEPTIDE 3"/>
    <property type="match status" value="1"/>
</dbReference>
<accession>A0A9W7AED9</accession>
<dbReference type="InterPro" id="IPR011990">
    <property type="entry name" value="TPR-like_helical_dom_sf"/>
</dbReference>
<dbReference type="InterPro" id="IPR019734">
    <property type="entry name" value="TPR_rpt"/>
</dbReference>
<proteinExistence type="predicted"/>
<dbReference type="SMART" id="SM00028">
    <property type="entry name" value="TPR"/>
    <property type="match status" value="4"/>
</dbReference>
<dbReference type="PANTHER" id="PTHR23082">
    <property type="entry name" value="TRANSCRIPTION INITIATION FACTOR IIIC TFIIIC , POLYPEPTIDE 3-RELATED"/>
    <property type="match status" value="1"/>
</dbReference>
<dbReference type="InterPro" id="IPR039340">
    <property type="entry name" value="Tfc4/TFIIIC-102/Sfc4"/>
</dbReference>